<accession>A0A7C2R1V6</accession>
<dbReference type="SUPFAM" id="SSF55729">
    <property type="entry name" value="Acyl-CoA N-acyltransferases (Nat)"/>
    <property type="match status" value="1"/>
</dbReference>
<comment type="caution">
    <text evidence="1">The sequence shown here is derived from an EMBL/GenBank/DDBJ whole genome shotgun (WGS) entry which is preliminary data.</text>
</comment>
<dbReference type="Proteomes" id="UP000885753">
    <property type="component" value="Unassembled WGS sequence"/>
</dbReference>
<name>A0A7C2R1V6_9FLAO</name>
<evidence type="ECO:0000313" key="1">
    <source>
        <dbReference type="EMBL" id="HER40888.1"/>
    </source>
</evidence>
<gene>
    <name evidence="1" type="ORF">ENO10_06680</name>
</gene>
<proteinExistence type="predicted"/>
<evidence type="ECO:0008006" key="2">
    <source>
        <dbReference type="Google" id="ProtNLM"/>
    </source>
</evidence>
<protein>
    <recommendedName>
        <fullName evidence="2">N-acetyltransferase domain-containing protein</fullName>
    </recommendedName>
</protein>
<organism evidence="1">
    <name type="scientific">Salinimicrobium catena</name>
    <dbReference type="NCBI Taxonomy" id="390640"/>
    <lineage>
        <taxon>Bacteria</taxon>
        <taxon>Pseudomonadati</taxon>
        <taxon>Bacteroidota</taxon>
        <taxon>Flavobacteriia</taxon>
        <taxon>Flavobacteriales</taxon>
        <taxon>Flavobacteriaceae</taxon>
        <taxon>Salinimicrobium</taxon>
    </lineage>
</organism>
<dbReference type="EMBL" id="DSEE01000487">
    <property type="protein sequence ID" value="HER40888.1"/>
    <property type="molecule type" value="Genomic_DNA"/>
</dbReference>
<dbReference type="InterPro" id="IPR016181">
    <property type="entry name" value="Acyl_CoA_acyltransferase"/>
</dbReference>
<dbReference type="AlphaFoldDB" id="A0A7C2R1V6"/>
<reference evidence="1" key="1">
    <citation type="journal article" date="2020" name="mSystems">
        <title>Genome- and Community-Level Interaction Insights into Carbon Utilization and Element Cycling Functions of Hydrothermarchaeota in Hydrothermal Sediment.</title>
        <authorList>
            <person name="Zhou Z."/>
            <person name="Liu Y."/>
            <person name="Xu W."/>
            <person name="Pan J."/>
            <person name="Luo Z.H."/>
            <person name="Li M."/>
        </authorList>
    </citation>
    <scope>NUCLEOTIDE SEQUENCE [LARGE SCALE GENOMIC DNA]</scope>
    <source>
        <strain evidence="1">SpSt-1235</strain>
    </source>
</reference>
<sequence>MKNKLEGFAMMLGRKVFIHGDIILVPYFGYLVLSQNARGKGFLYKMSDFFFDEYSHQASVGYFIVMHGNIAAKKLLNRFHPKYPRMPYSKLIGYWKVHNRLLIFKLRENSKYRVRKAQLPDTGRIVQLLQDENRNRLFGSVVTREAMIHYTKVLPGFNLENIYLAEQEDEIVGVCCVWDMSAVKTNRVVEYSRKLKILRFAFNALAVLLRYPPLPSAGEPFRDVTITDYAVKNRDPAILKTLLDRIHNDYRRKKYHTMILGHALNDPLGRAANHFFSVPVISDIHIFSGFKETAEDFECKEYPWIEMRLI</sequence>